<feature type="transmembrane region" description="Helical" evidence="1">
    <location>
        <begin position="260"/>
        <end position="278"/>
    </location>
</feature>
<organism evidence="2 3">
    <name type="scientific">Siphonobacter aquaeclarae</name>
    <dbReference type="NCBI Taxonomy" id="563176"/>
    <lineage>
        <taxon>Bacteria</taxon>
        <taxon>Pseudomonadati</taxon>
        <taxon>Bacteroidota</taxon>
        <taxon>Cytophagia</taxon>
        <taxon>Cytophagales</taxon>
        <taxon>Cytophagaceae</taxon>
        <taxon>Siphonobacter</taxon>
    </lineage>
</organism>
<dbReference type="OrthoDB" id="627992at2"/>
<feature type="transmembrane region" description="Helical" evidence="1">
    <location>
        <begin position="97"/>
        <end position="117"/>
    </location>
</feature>
<dbReference type="Proteomes" id="UP000198901">
    <property type="component" value="Unassembled WGS sequence"/>
</dbReference>
<feature type="transmembrane region" description="Helical" evidence="1">
    <location>
        <begin position="30"/>
        <end position="61"/>
    </location>
</feature>
<feature type="transmembrane region" description="Helical" evidence="1">
    <location>
        <begin position="129"/>
        <end position="149"/>
    </location>
</feature>
<gene>
    <name evidence="2" type="ORF">SAMN04488090_3211</name>
</gene>
<feature type="transmembrane region" description="Helical" evidence="1">
    <location>
        <begin position="359"/>
        <end position="383"/>
    </location>
</feature>
<keyword evidence="1" id="KW-1133">Transmembrane helix</keyword>
<proteinExistence type="predicted"/>
<feature type="transmembrane region" description="Helical" evidence="1">
    <location>
        <begin position="327"/>
        <end position="347"/>
    </location>
</feature>
<evidence type="ECO:0000313" key="3">
    <source>
        <dbReference type="Proteomes" id="UP000198901"/>
    </source>
</evidence>
<dbReference type="EMBL" id="FNGS01000006">
    <property type="protein sequence ID" value="SDM35999.1"/>
    <property type="molecule type" value="Genomic_DNA"/>
</dbReference>
<feature type="transmembrane region" description="Helical" evidence="1">
    <location>
        <begin position="219"/>
        <end position="240"/>
    </location>
</feature>
<keyword evidence="3" id="KW-1185">Reference proteome</keyword>
<dbReference type="STRING" id="563176.SAMN04488090_3211"/>
<sequence length="468" mass="52021">MLKSFVFLLIAAFAQNFLLYDYNPGVNFGLFAAAVLMLLVAANPVVFRNPGAIAAGAGFLFAGAGMGIHPNPILMLLFLGSVVMLAGYLPGSRLSPVVAAFNGGFSAFFTSFGKAIMRAASGNGQRHHVLRLVVLPLVVTLLFYSLYAWANPDFSILRFSWDEGYVFCLCFGLVWLSAFFFPSSLNILTKLDLQQPDVLTPEQEQTDESSLHLEYRQGVILMTCLNVLLALFLAVSTLTLASGTGAATAADLSHRVHDGVIVLIFSILLAMAVVLFFFRGNLNFYKGNSLLKKLTYTWVGLNALLLLFTACENALYVINYGLTFKRIGVYVWLLLCAFGLVTTALKVKEFRSNWYLVRINTWAAYALFLAAAAIPWNGLITYYNLRYARTQDVNYLLSLGSASLPGLLEYGHLDKDQREKVNTMTREFMTNAQKEKWQSWNYTDWKTRQSLSTLSNPVSHDTSFSVNR</sequence>
<reference evidence="2 3" key="1">
    <citation type="submission" date="2016-10" db="EMBL/GenBank/DDBJ databases">
        <authorList>
            <person name="de Groot N.N."/>
        </authorList>
    </citation>
    <scope>NUCLEOTIDE SEQUENCE [LARGE SCALE GENOMIC DNA]</scope>
    <source>
        <strain evidence="2 3">DSM 21668</strain>
    </source>
</reference>
<evidence type="ECO:0000313" key="2">
    <source>
        <dbReference type="EMBL" id="SDM35999.1"/>
    </source>
</evidence>
<evidence type="ECO:0000256" key="1">
    <source>
        <dbReference type="SAM" id="Phobius"/>
    </source>
</evidence>
<keyword evidence="1" id="KW-0472">Membrane</keyword>
<dbReference type="InterPro" id="IPR025291">
    <property type="entry name" value="DUF4153"/>
</dbReference>
<feature type="transmembrane region" description="Helical" evidence="1">
    <location>
        <begin position="164"/>
        <end position="181"/>
    </location>
</feature>
<dbReference type="AlphaFoldDB" id="A0A1G9SKP8"/>
<accession>A0A1G9SKP8</accession>
<protein>
    <submittedName>
        <fullName evidence="2">Uncharacterized protein</fullName>
    </submittedName>
</protein>
<dbReference type="Pfam" id="PF13687">
    <property type="entry name" value="DUF4153"/>
    <property type="match status" value="1"/>
</dbReference>
<feature type="transmembrane region" description="Helical" evidence="1">
    <location>
        <begin position="299"/>
        <end position="321"/>
    </location>
</feature>
<dbReference type="RefSeq" id="WP_093204393.1">
    <property type="nucleotide sequence ID" value="NZ_FNGS01000006.1"/>
</dbReference>
<keyword evidence="1" id="KW-0812">Transmembrane</keyword>
<name>A0A1G9SKP8_9BACT</name>